<feature type="region of interest" description="Disordered" evidence="1">
    <location>
        <begin position="62"/>
        <end position="89"/>
    </location>
</feature>
<gene>
    <name evidence="3" type="ORF">SAMN05216402_3002</name>
</gene>
<evidence type="ECO:0000256" key="1">
    <source>
        <dbReference type="SAM" id="MobiDB-lite"/>
    </source>
</evidence>
<reference evidence="3 4" key="1">
    <citation type="submission" date="2016-10" db="EMBL/GenBank/DDBJ databases">
        <authorList>
            <person name="Varghese N."/>
            <person name="Submissions S."/>
        </authorList>
    </citation>
    <scope>NUCLEOTIDE SEQUENCE [LARGE SCALE GENOMIC DNA]</scope>
    <source>
        <strain evidence="3 4">Nl1</strain>
    </source>
</reference>
<dbReference type="InterPro" id="IPR010985">
    <property type="entry name" value="Ribbon_hlx_hlx"/>
</dbReference>
<dbReference type="Proteomes" id="UP000183471">
    <property type="component" value="Unassembled WGS sequence"/>
</dbReference>
<accession>A0ABY0TKS0</accession>
<dbReference type="InterPro" id="IPR052991">
    <property type="entry name" value="Non-func_TypeII_TA_Antitoxin"/>
</dbReference>
<dbReference type="PANTHER" id="PTHR40688:SF2">
    <property type="entry name" value="RIBBON-HELIX-HELIX PROTEIN COPG DOMAIN-CONTAINING PROTEIN"/>
    <property type="match status" value="1"/>
</dbReference>
<organism evidence="3 4">
    <name type="scientific">Nitrosospira multiformis</name>
    <dbReference type="NCBI Taxonomy" id="1231"/>
    <lineage>
        <taxon>Bacteria</taxon>
        <taxon>Pseudomonadati</taxon>
        <taxon>Pseudomonadota</taxon>
        <taxon>Betaproteobacteria</taxon>
        <taxon>Nitrosomonadales</taxon>
        <taxon>Nitrosomonadaceae</taxon>
        <taxon>Nitrosospira</taxon>
    </lineage>
</organism>
<evidence type="ECO:0000259" key="2">
    <source>
        <dbReference type="Pfam" id="PF01402"/>
    </source>
</evidence>
<dbReference type="CDD" id="cd22233">
    <property type="entry name" value="RHH_CopAso-like"/>
    <property type="match status" value="1"/>
</dbReference>
<keyword evidence="4" id="KW-1185">Reference proteome</keyword>
<name>A0ABY0TKS0_9PROT</name>
<dbReference type="EMBL" id="FNKY01000001">
    <property type="protein sequence ID" value="SDQ96008.1"/>
    <property type="molecule type" value="Genomic_DNA"/>
</dbReference>
<comment type="caution">
    <text evidence="3">The sequence shown here is derived from an EMBL/GenBank/DDBJ whole genome shotgun (WGS) entry which is preliminary data.</text>
</comment>
<dbReference type="Pfam" id="PF01402">
    <property type="entry name" value="RHH_1"/>
    <property type="match status" value="1"/>
</dbReference>
<evidence type="ECO:0000313" key="4">
    <source>
        <dbReference type="Proteomes" id="UP000183471"/>
    </source>
</evidence>
<dbReference type="InterPro" id="IPR013321">
    <property type="entry name" value="Arc_rbn_hlx_hlx"/>
</dbReference>
<dbReference type="Gene3D" id="1.10.1220.10">
    <property type="entry name" value="Met repressor-like"/>
    <property type="match status" value="1"/>
</dbReference>
<feature type="domain" description="Ribbon-helix-helix protein CopG" evidence="2">
    <location>
        <begin position="4"/>
        <end position="40"/>
    </location>
</feature>
<sequence>MTQSVSIRLDDEVLNKLDMLTKTTERSRAWLMAHAVEQYVQHEAWQIEAIQNTLDKIRQGNSKFADEEQTEQWLQSWGSSQELKAPACK</sequence>
<dbReference type="PANTHER" id="PTHR40688">
    <property type="match status" value="1"/>
</dbReference>
<evidence type="ECO:0000313" key="3">
    <source>
        <dbReference type="EMBL" id="SDQ96008.1"/>
    </source>
</evidence>
<dbReference type="InterPro" id="IPR002145">
    <property type="entry name" value="CopG"/>
</dbReference>
<feature type="compositionally biased region" description="Polar residues" evidence="1">
    <location>
        <begin position="71"/>
        <end position="82"/>
    </location>
</feature>
<protein>
    <submittedName>
        <fullName evidence="3">Predicted transcriptional regulator</fullName>
    </submittedName>
</protein>
<proteinExistence type="predicted"/>
<dbReference type="SUPFAM" id="SSF47598">
    <property type="entry name" value="Ribbon-helix-helix"/>
    <property type="match status" value="1"/>
</dbReference>
<dbReference type="RefSeq" id="WP_074633847.1">
    <property type="nucleotide sequence ID" value="NZ_FNKY01000001.1"/>
</dbReference>